<dbReference type="InterPro" id="IPR058791">
    <property type="entry name" value="3HB_CusB"/>
</dbReference>
<feature type="domain" description="CusB-like barrel-sandwich hybrid" evidence="8">
    <location>
        <begin position="128"/>
        <end position="245"/>
    </location>
</feature>
<dbReference type="Proteomes" id="UP001610063">
    <property type="component" value="Unassembled WGS sequence"/>
</dbReference>
<feature type="domain" description="CusB-like beta-barrel" evidence="9">
    <location>
        <begin position="249"/>
        <end position="321"/>
    </location>
</feature>
<evidence type="ECO:0000313" key="12">
    <source>
        <dbReference type="Proteomes" id="UP001610063"/>
    </source>
</evidence>
<dbReference type="Pfam" id="PF11827">
    <property type="entry name" value="DUF3347"/>
    <property type="match status" value="1"/>
</dbReference>
<evidence type="ECO:0000259" key="8">
    <source>
        <dbReference type="Pfam" id="PF25919"/>
    </source>
</evidence>
<dbReference type="NCBIfam" id="TIGR01730">
    <property type="entry name" value="RND_mfp"/>
    <property type="match status" value="1"/>
</dbReference>
<comment type="similarity">
    <text evidence="1">Belongs to the membrane fusion protein (MFP) (TC 8.A.1) family.</text>
</comment>
<evidence type="ECO:0000256" key="1">
    <source>
        <dbReference type="ARBA" id="ARBA00009477"/>
    </source>
</evidence>
<keyword evidence="4" id="KW-1133">Transmembrane helix</keyword>
<evidence type="ECO:0000259" key="6">
    <source>
        <dbReference type="Pfam" id="PF19335"/>
    </source>
</evidence>
<dbReference type="InterPro" id="IPR045800">
    <property type="entry name" value="HMBD"/>
</dbReference>
<feature type="domain" description="Heavy metal binding" evidence="6">
    <location>
        <begin position="48"/>
        <end position="73"/>
    </location>
</feature>
<dbReference type="InterPro" id="IPR058649">
    <property type="entry name" value="CzcB_C"/>
</dbReference>
<accession>A0ABW7N9Z0</accession>
<feature type="domain" description="DUF3347" evidence="5">
    <location>
        <begin position="449"/>
        <end position="539"/>
    </location>
</feature>
<keyword evidence="2" id="KW-0813">Transport</keyword>
<evidence type="ECO:0000256" key="3">
    <source>
        <dbReference type="SAM" id="MobiDB-lite"/>
    </source>
</evidence>
<dbReference type="RefSeq" id="WP_395417796.1">
    <property type="nucleotide sequence ID" value="NZ_JBIPKE010000017.1"/>
</dbReference>
<dbReference type="InterPro" id="IPR051909">
    <property type="entry name" value="MFP_Cation_Efflux"/>
</dbReference>
<organism evidence="11 12">
    <name type="scientific">Marinoscillum luteum</name>
    <dbReference type="NCBI Taxonomy" id="861051"/>
    <lineage>
        <taxon>Bacteria</taxon>
        <taxon>Pseudomonadati</taxon>
        <taxon>Bacteroidota</taxon>
        <taxon>Cytophagia</taxon>
        <taxon>Cytophagales</taxon>
        <taxon>Reichenbachiellaceae</taxon>
        <taxon>Marinoscillum</taxon>
    </lineage>
</organism>
<evidence type="ECO:0000259" key="10">
    <source>
        <dbReference type="Pfam" id="PF25975"/>
    </source>
</evidence>
<dbReference type="SUPFAM" id="SSF111369">
    <property type="entry name" value="HlyD-like secretion proteins"/>
    <property type="match status" value="1"/>
</dbReference>
<evidence type="ECO:0000256" key="4">
    <source>
        <dbReference type="SAM" id="Phobius"/>
    </source>
</evidence>
<comment type="caution">
    <text evidence="11">The sequence shown here is derived from an EMBL/GenBank/DDBJ whole genome shotgun (WGS) entry which is preliminary data.</text>
</comment>
<name>A0ABW7N9Z0_9BACT</name>
<dbReference type="Pfam" id="PF25919">
    <property type="entry name" value="BSH_CusB"/>
    <property type="match status" value="1"/>
</dbReference>
<protein>
    <submittedName>
        <fullName evidence="11">Efflux RND transporter periplasmic adaptor subunit</fullName>
    </submittedName>
</protein>
<evidence type="ECO:0000256" key="2">
    <source>
        <dbReference type="ARBA" id="ARBA00022448"/>
    </source>
</evidence>
<dbReference type="Gene3D" id="2.40.420.20">
    <property type="match status" value="1"/>
</dbReference>
<feature type="region of interest" description="Disordered" evidence="3">
    <location>
        <begin position="408"/>
        <end position="437"/>
    </location>
</feature>
<gene>
    <name evidence="11" type="ORF">ACHKAR_13450</name>
</gene>
<dbReference type="EMBL" id="JBIPKE010000017">
    <property type="protein sequence ID" value="MFH6984453.1"/>
    <property type="molecule type" value="Genomic_DNA"/>
</dbReference>
<feature type="domain" description="CzcB-like C-terminal circularly permuted SH3-like" evidence="10">
    <location>
        <begin position="334"/>
        <end position="397"/>
    </location>
</feature>
<dbReference type="InterPro" id="IPR021782">
    <property type="entry name" value="DUF3347"/>
</dbReference>
<keyword evidence="4" id="KW-0812">Transmembrane</keyword>
<sequence length="584" mass="64410">MKNIFQNKYFLIILTLIVGGIIGWMIKPSSSAPISDAHEHSIDDQGIWTCSMHPQIRQNEPGACPICGMDLIPLANDDENQADPMAVRMSPTAMALANVQTAMVGNTAPTKSIRLNGKVQVNESLLSKIPAHFHGRIEKLYVNFTGELIQKGQLLAEVYSPELVTAQQELQMAYQNKETDPQLYQSARKKLENWKISATEIEKIETKKQTLTLVKINAHHGGYVLKRNVSQGDHVQMGDILFEIAKLDKVWLLFDVYESDMQWVKKGNHINFTVASFPGETFTGKISFLDPVIDPKSRVVKARVEVNNSDLRLKPEMFASGVIEASLPGDETNVIVPKSAVMWTGKRSVVYVKDATEDAVSFRMREVTLGPSLGESYVIEQGLSEGEEIAVNGAFSIDAAAQLAGKPSMMSPEGGAGMSGHHHGSIPATNSPVSQPNSAKVMTDLKPLLAQYIMIKNTLVEDNLSEARAMAQAFIKEISNVDMSVFKGSDYQLWMSQSKALTTSADLMAQSQSIAEARNHFIHLSGSLLELTREFKPTNESVYVQFCPMADNNQGAIWLSLEQDIRNPYFGEAMLTCGNVEEVL</sequence>
<evidence type="ECO:0000313" key="11">
    <source>
        <dbReference type="EMBL" id="MFH6984453.1"/>
    </source>
</evidence>
<feature type="transmembrane region" description="Helical" evidence="4">
    <location>
        <begin position="9"/>
        <end position="26"/>
    </location>
</feature>
<evidence type="ECO:0000259" key="5">
    <source>
        <dbReference type="Pfam" id="PF11827"/>
    </source>
</evidence>
<dbReference type="Pfam" id="PF25975">
    <property type="entry name" value="CzcB_C"/>
    <property type="match status" value="1"/>
</dbReference>
<evidence type="ECO:0000259" key="9">
    <source>
        <dbReference type="Pfam" id="PF25954"/>
    </source>
</evidence>
<feature type="compositionally biased region" description="Polar residues" evidence="3">
    <location>
        <begin position="427"/>
        <end position="437"/>
    </location>
</feature>
<keyword evidence="4" id="KW-0472">Membrane</keyword>
<dbReference type="Pfam" id="PF25954">
    <property type="entry name" value="Beta-barrel_RND_2"/>
    <property type="match status" value="1"/>
</dbReference>
<feature type="domain" description="CusB-like three alpha-helical bundle" evidence="7">
    <location>
        <begin position="162"/>
        <end position="210"/>
    </location>
</feature>
<dbReference type="Pfam" id="PF19335">
    <property type="entry name" value="HMBD"/>
    <property type="match status" value="1"/>
</dbReference>
<evidence type="ECO:0000259" key="7">
    <source>
        <dbReference type="Pfam" id="PF25869"/>
    </source>
</evidence>
<reference evidence="11 12" key="1">
    <citation type="journal article" date="2013" name="Int. J. Syst. Evol. Microbiol.">
        <title>Marinoscillum luteum sp. nov., isolated from marine sediment.</title>
        <authorList>
            <person name="Cha I.T."/>
            <person name="Park S.J."/>
            <person name="Kim S.J."/>
            <person name="Kim J.G."/>
            <person name="Jung M.Y."/>
            <person name="Shin K.S."/>
            <person name="Kwon K.K."/>
            <person name="Yang S.H."/>
            <person name="Seo Y.S."/>
            <person name="Rhee S.K."/>
        </authorList>
    </citation>
    <scope>NUCLEOTIDE SEQUENCE [LARGE SCALE GENOMIC DNA]</scope>
    <source>
        <strain evidence="11 12">KCTC 23939</strain>
    </source>
</reference>
<keyword evidence="12" id="KW-1185">Reference proteome</keyword>
<dbReference type="InterPro" id="IPR006143">
    <property type="entry name" value="RND_pump_MFP"/>
</dbReference>
<dbReference type="PANTHER" id="PTHR30097">
    <property type="entry name" value="CATION EFFLUX SYSTEM PROTEIN CUSB"/>
    <property type="match status" value="1"/>
</dbReference>
<dbReference type="Pfam" id="PF25869">
    <property type="entry name" value="3HB_CusB"/>
    <property type="match status" value="1"/>
</dbReference>
<proteinExistence type="inferred from homology"/>
<dbReference type="InterPro" id="IPR058792">
    <property type="entry name" value="Beta-barrel_RND_2"/>
</dbReference>
<dbReference type="PANTHER" id="PTHR30097:SF15">
    <property type="entry name" value="CATION EFFLUX SYSTEM PROTEIN CUSB"/>
    <property type="match status" value="1"/>
</dbReference>
<dbReference type="Gene3D" id="2.40.30.170">
    <property type="match status" value="1"/>
</dbReference>
<dbReference type="InterPro" id="IPR058790">
    <property type="entry name" value="BSH_CusB"/>
</dbReference>